<comment type="caution">
    <text evidence="2">The sequence shown here is derived from an EMBL/GenBank/DDBJ whole genome shotgun (WGS) entry which is preliminary data.</text>
</comment>
<dbReference type="RefSeq" id="WP_277861277.1">
    <property type="nucleotide sequence ID" value="NZ_JARRAG010000002.1"/>
</dbReference>
<reference evidence="2 3" key="1">
    <citation type="submission" date="2023-03" db="EMBL/GenBank/DDBJ databases">
        <title>Paludisphaera mucosa sp. nov. a novel planctomycete from northern fen.</title>
        <authorList>
            <person name="Ivanova A."/>
        </authorList>
    </citation>
    <scope>NUCLEOTIDE SEQUENCE [LARGE SCALE GENOMIC DNA]</scope>
    <source>
        <strain evidence="2 3">Pla2</strain>
    </source>
</reference>
<accession>A0ABT6FBK5</accession>
<evidence type="ECO:0000313" key="2">
    <source>
        <dbReference type="EMBL" id="MDG3004926.1"/>
    </source>
</evidence>
<name>A0ABT6FBK5_9BACT</name>
<keyword evidence="1" id="KW-0472">Membrane</keyword>
<keyword evidence="1" id="KW-0812">Transmembrane</keyword>
<feature type="transmembrane region" description="Helical" evidence="1">
    <location>
        <begin position="15"/>
        <end position="34"/>
    </location>
</feature>
<sequence>MDMDAAARKIDRRPWVVAPFVALWLAASGLIVLGRGDVESLLRFIFGHPLHPDALNYVNEVTFAVWVAWSLFVALAIAAAWRRRGDVVLILLSGAVLAILLCFAGERWSDPNWHNIACVCAIGWFVSTLVGGCYWLLARRTRPVV</sequence>
<gene>
    <name evidence="2" type="ORF">PZE19_14155</name>
</gene>
<feature type="transmembrane region" description="Helical" evidence="1">
    <location>
        <begin position="63"/>
        <end position="81"/>
    </location>
</feature>
<dbReference type="Proteomes" id="UP001216907">
    <property type="component" value="Unassembled WGS sequence"/>
</dbReference>
<feature type="transmembrane region" description="Helical" evidence="1">
    <location>
        <begin position="88"/>
        <end position="108"/>
    </location>
</feature>
<evidence type="ECO:0000313" key="3">
    <source>
        <dbReference type="Proteomes" id="UP001216907"/>
    </source>
</evidence>
<evidence type="ECO:0000256" key="1">
    <source>
        <dbReference type="SAM" id="Phobius"/>
    </source>
</evidence>
<keyword evidence="1" id="KW-1133">Transmembrane helix</keyword>
<organism evidence="2 3">
    <name type="scientific">Paludisphaera mucosa</name>
    <dbReference type="NCBI Taxonomy" id="3030827"/>
    <lineage>
        <taxon>Bacteria</taxon>
        <taxon>Pseudomonadati</taxon>
        <taxon>Planctomycetota</taxon>
        <taxon>Planctomycetia</taxon>
        <taxon>Isosphaerales</taxon>
        <taxon>Isosphaeraceae</taxon>
        <taxon>Paludisphaera</taxon>
    </lineage>
</organism>
<keyword evidence="3" id="KW-1185">Reference proteome</keyword>
<protein>
    <submittedName>
        <fullName evidence="2">Uncharacterized protein</fullName>
    </submittedName>
</protein>
<feature type="transmembrane region" description="Helical" evidence="1">
    <location>
        <begin position="114"/>
        <end position="137"/>
    </location>
</feature>
<dbReference type="EMBL" id="JARRAG010000002">
    <property type="protein sequence ID" value="MDG3004926.1"/>
    <property type="molecule type" value="Genomic_DNA"/>
</dbReference>
<proteinExistence type="predicted"/>